<evidence type="ECO:0000256" key="5">
    <source>
        <dbReference type="ARBA" id="ARBA00022692"/>
    </source>
</evidence>
<feature type="transmembrane region" description="Helical" evidence="8">
    <location>
        <begin position="279"/>
        <end position="296"/>
    </location>
</feature>
<dbReference type="GO" id="GO:0009103">
    <property type="term" value="P:lipopolysaccharide biosynthetic process"/>
    <property type="evidence" value="ECO:0007669"/>
    <property type="project" value="UniProtKB-ARBA"/>
</dbReference>
<organism evidence="10 11">
    <name type="scientific">Solidesulfovibrio magneticus str. Maddingley MBC34</name>
    <dbReference type="NCBI Taxonomy" id="1206767"/>
    <lineage>
        <taxon>Bacteria</taxon>
        <taxon>Pseudomonadati</taxon>
        <taxon>Thermodesulfobacteriota</taxon>
        <taxon>Desulfovibrionia</taxon>
        <taxon>Desulfovibrionales</taxon>
        <taxon>Desulfovibrionaceae</taxon>
        <taxon>Solidesulfovibrio</taxon>
    </lineage>
</organism>
<feature type="transmembrane region" description="Helical" evidence="8">
    <location>
        <begin position="137"/>
        <end position="156"/>
    </location>
</feature>
<keyword evidence="6 8" id="KW-1133">Transmembrane helix</keyword>
<comment type="subcellular location">
    <subcellularLocation>
        <location evidence="1">Cell membrane</location>
        <topology evidence="1">Multi-pass membrane protein</topology>
    </subcellularLocation>
</comment>
<keyword evidence="2" id="KW-1003">Cell membrane</keyword>
<feature type="transmembrane region" description="Helical" evidence="8">
    <location>
        <begin position="217"/>
        <end position="235"/>
    </location>
</feature>
<name>K6H6I9_9BACT</name>
<dbReference type="GO" id="GO:0005886">
    <property type="term" value="C:plasma membrane"/>
    <property type="evidence" value="ECO:0007669"/>
    <property type="project" value="UniProtKB-SubCell"/>
</dbReference>
<evidence type="ECO:0000256" key="3">
    <source>
        <dbReference type="ARBA" id="ARBA00022676"/>
    </source>
</evidence>
<dbReference type="AlphaFoldDB" id="K6H6I9"/>
<gene>
    <name evidence="10" type="ORF">B193_3211</name>
</gene>
<evidence type="ECO:0000313" key="11">
    <source>
        <dbReference type="Proteomes" id="UP000006272"/>
    </source>
</evidence>
<dbReference type="PANTHER" id="PTHR33908">
    <property type="entry name" value="MANNOSYLTRANSFERASE YKCB-RELATED"/>
    <property type="match status" value="1"/>
</dbReference>
<dbReference type="PANTHER" id="PTHR33908:SF3">
    <property type="entry name" value="UNDECAPRENYL PHOSPHATE-ALPHA-4-AMINO-4-DEOXY-L-ARABINOSE ARABINOSYL TRANSFERASE"/>
    <property type="match status" value="1"/>
</dbReference>
<feature type="transmembrane region" description="Helical" evidence="8">
    <location>
        <begin position="176"/>
        <end position="197"/>
    </location>
</feature>
<evidence type="ECO:0000256" key="8">
    <source>
        <dbReference type="SAM" id="Phobius"/>
    </source>
</evidence>
<dbReference type="Pfam" id="PF13231">
    <property type="entry name" value="PMT_2"/>
    <property type="match status" value="1"/>
</dbReference>
<evidence type="ECO:0000256" key="2">
    <source>
        <dbReference type="ARBA" id="ARBA00022475"/>
    </source>
</evidence>
<feature type="transmembrane region" description="Helical" evidence="8">
    <location>
        <begin position="332"/>
        <end position="355"/>
    </location>
</feature>
<dbReference type="GO" id="GO:0010041">
    <property type="term" value="P:response to iron(III) ion"/>
    <property type="evidence" value="ECO:0007669"/>
    <property type="project" value="TreeGrafter"/>
</dbReference>
<evidence type="ECO:0000256" key="6">
    <source>
        <dbReference type="ARBA" id="ARBA00022989"/>
    </source>
</evidence>
<keyword evidence="7 8" id="KW-0472">Membrane</keyword>
<dbReference type="EMBL" id="ALAO01000294">
    <property type="protein sequence ID" value="EKO38098.1"/>
    <property type="molecule type" value="Genomic_DNA"/>
</dbReference>
<protein>
    <submittedName>
        <fullName evidence="10">PMT family glycosyltransferase, 4-amino-4-deoxy-L-arabinose transferase</fullName>
    </submittedName>
</protein>
<evidence type="ECO:0000259" key="9">
    <source>
        <dbReference type="Pfam" id="PF13231"/>
    </source>
</evidence>
<comment type="caution">
    <text evidence="10">The sequence shown here is derived from an EMBL/GenBank/DDBJ whole genome shotgun (WGS) entry which is preliminary data.</text>
</comment>
<evidence type="ECO:0000256" key="1">
    <source>
        <dbReference type="ARBA" id="ARBA00004651"/>
    </source>
</evidence>
<evidence type="ECO:0000256" key="7">
    <source>
        <dbReference type="ARBA" id="ARBA00023136"/>
    </source>
</evidence>
<keyword evidence="5 8" id="KW-0812">Transmembrane</keyword>
<dbReference type="InterPro" id="IPR050297">
    <property type="entry name" value="LipidA_mod_glycosyltrf_83"/>
</dbReference>
<evidence type="ECO:0000256" key="4">
    <source>
        <dbReference type="ARBA" id="ARBA00022679"/>
    </source>
</evidence>
<dbReference type="GO" id="GO:0016763">
    <property type="term" value="F:pentosyltransferase activity"/>
    <property type="evidence" value="ECO:0007669"/>
    <property type="project" value="TreeGrafter"/>
</dbReference>
<keyword evidence="4 10" id="KW-0808">Transferase</keyword>
<dbReference type="Proteomes" id="UP000006272">
    <property type="component" value="Unassembled WGS sequence"/>
</dbReference>
<keyword evidence="3" id="KW-0328">Glycosyltransferase</keyword>
<dbReference type="PATRIC" id="fig|1206767.3.peg.3148"/>
<dbReference type="InterPro" id="IPR038731">
    <property type="entry name" value="RgtA/B/C-like"/>
</dbReference>
<evidence type="ECO:0000313" key="10">
    <source>
        <dbReference type="EMBL" id="EKO38098.1"/>
    </source>
</evidence>
<accession>K6H6I9</accession>
<feature type="domain" description="Glycosyltransferase RgtA/B/C/D-like" evidence="9">
    <location>
        <begin position="67"/>
        <end position="200"/>
    </location>
</feature>
<sequence length="1017" mass="107597">MPRHLPAILLALGLFALALCARLPHLDRESLWEDDWLALDRSSLPLADMAAIQQRIGPARTTYDYQPPLYYAVEHAALGISRSVYVAKLPGVLAGALTAAVLFFLGRSLFSTGAGLAGGLLLAGCLYHVNASRSIKVYALLLLFFTASQLALWTALKRGRTGPWLLYAALAAALPYISYIGLPAVAAQALVGAVFLFAHRRDVPGLPEAAPTDRGRLLRAAIGFALAAAAYLPWLPGLLFIQQTFHNPAARPWEHVKWSLFAEMLVDFGRFAQPQPGPWPLLLAALAGVGLFHALARRRWLELLLTLLPSLVPVVTVITAKTEMNEVLSTRHFVLLLPALLLLAGNGAAAMGALLPRPAWGKTALAGLVAAALAAPQFADLPRLWRHAISYDKELAAYLATARGPTEAIEFFGYKAPVKRFALGWYLDGRIAPLAETATAPDVGYRRVLAVQNSLGAPLFDTPGASPLTDFKVSIFHTRAERLGIVGRAPIVLVPDTAGRFAYADGFDDLRVLADAASLGKLAPDPSSSLLSPTDIQPGVVRYDFLVPDGVSLDAATLAAGFRLYKRHPSHAAPCFADLAISRDGGHFTTVARVTDADFADVAPGPCPSLVEIPLYNTCRKLVRDISLTEALAGSRRFSLRLTLSPGLEEGQLHLDDIALAARLSGTAQPLAGPRAVLERLAENESLDRSDPAIPRLAPGGPFALAATPDAAALPGVAGGPQALAAYKAAHPGEQPVAVLAAASGAPAVELYDPDLAGPRLCLSARQPAVETTGAGGKAQALTVLGRLDAPSFTLSGQTVDIPVAAPAGTTLAVNAGGQGRLWWRPDFSKARFAAMVPDTAVNVRPVPDADNDGGLSCKDASPCRADFPFLSGFPVKRARLTVYPRVANDPEGKNAAHVLVSTDGGASFRPVLSLVSDRSGGWTPLFKPYRLELPLEKTSGMLAIRLEMTGDGAQFWSHARPIDALALTLALDTRALAAFDLPAGPAVMRLTHPGTNAVCYAADTAPIPFPAELERQ</sequence>
<reference evidence="10 11" key="1">
    <citation type="submission" date="2012-07" db="EMBL/GenBank/DDBJ databases">
        <title>Draft genome sequence of Desulfovibrio magneticus str. Maddingley MBC34 obtained from a metagenomic sequence of a methanogenic enrichment isolated from coal-seam formation water in Victoria, Australia.</title>
        <authorList>
            <person name="Greenfield P."/>
            <person name="Hendry P."/>
            <person name="Li D."/>
            <person name="Rosewarne C.P."/>
            <person name="Tran-Dinh N."/>
            <person name="Elbourne L.D.H."/>
            <person name="Paulsen I.T."/>
            <person name="Midgley D.J."/>
        </authorList>
    </citation>
    <scope>NUCLEOTIDE SEQUENCE [LARGE SCALE GENOMIC DNA]</scope>
    <source>
        <strain evidence="11">Maddingley MBC34</strain>
    </source>
</reference>
<feature type="transmembrane region" description="Helical" evidence="8">
    <location>
        <begin position="92"/>
        <end position="125"/>
    </location>
</feature>
<proteinExistence type="predicted"/>